<protein>
    <submittedName>
        <fullName evidence="1">Uncharacterized protein</fullName>
    </submittedName>
</protein>
<sequence>MLRRRSARTTNSIVRPERSAKRAVEGLLATLLASCAPDAPPVVIDGSSPGRFAATAAAAREQLSSDDRLAFDQALATVGSRRVAADPDKLRRATFDGMTGAEIAEDYRQRSRTP</sequence>
<name>A0ABP7RTL3_9SPHN</name>
<dbReference type="EMBL" id="BAAAZD010000001">
    <property type="protein sequence ID" value="GAA4001733.1"/>
    <property type="molecule type" value="Genomic_DNA"/>
</dbReference>
<evidence type="ECO:0000313" key="1">
    <source>
        <dbReference type="EMBL" id="GAA4001733.1"/>
    </source>
</evidence>
<keyword evidence="2" id="KW-1185">Reference proteome</keyword>
<proteinExistence type="predicted"/>
<gene>
    <name evidence="1" type="ORF">GCM10022211_10970</name>
</gene>
<accession>A0ABP7RTL3</accession>
<organism evidence="1 2">
    <name type="scientific">Sphingomonas humi</name>
    <dbReference type="NCBI Taxonomy" id="335630"/>
    <lineage>
        <taxon>Bacteria</taxon>
        <taxon>Pseudomonadati</taxon>
        <taxon>Pseudomonadota</taxon>
        <taxon>Alphaproteobacteria</taxon>
        <taxon>Sphingomonadales</taxon>
        <taxon>Sphingomonadaceae</taxon>
        <taxon>Sphingomonas</taxon>
    </lineage>
</organism>
<evidence type="ECO:0000313" key="2">
    <source>
        <dbReference type="Proteomes" id="UP001501310"/>
    </source>
</evidence>
<comment type="caution">
    <text evidence="1">The sequence shown here is derived from an EMBL/GenBank/DDBJ whole genome shotgun (WGS) entry which is preliminary data.</text>
</comment>
<dbReference type="Proteomes" id="UP001501310">
    <property type="component" value="Unassembled WGS sequence"/>
</dbReference>
<reference evidence="2" key="1">
    <citation type="journal article" date="2019" name="Int. J. Syst. Evol. Microbiol.">
        <title>The Global Catalogue of Microorganisms (GCM) 10K type strain sequencing project: providing services to taxonomists for standard genome sequencing and annotation.</title>
        <authorList>
            <consortium name="The Broad Institute Genomics Platform"/>
            <consortium name="The Broad Institute Genome Sequencing Center for Infectious Disease"/>
            <person name="Wu L."/>
            <person name="Ma J."/>
        </authorList>
    </citation>
    <scope>NUCLEOTIDE SEQUENCE [LARGE SCALE GENOMIC DNA]</scope>
    <source>
        <strain evidence="2">JCM 16603</strain>
    </source>
</reference>
<dbReference type="RefSeq" id="WP_344709167.1">
    <property type="nucleotide sequence ID" value="NZ_BAAAZD010000001.1"/>
</dbReference>